<dbReference type="EMBL" id="CAXAMM010005102">
    <property type="protein sequence ID" value="CAK9005979.1"/>
    <property type="molecule type" value="Genomic_DNA"/>
</dbReference>
<comment type="caution">
    <text evidence="2">The sequence shown here is derived from an EMBL/GenBank/DDBJ whole genome shotgun (WGS) entry which is preliminary data.</text>
</comment>
<gene>
    <name evidence="2" type="ORF">SCF082_LOCUS8823</name>
</gene>
<protein>
    <submittedName>
        <fullName evidence="2">Uncharacterized protein</fullName>
    </submittedName>
</protein>
<accession>A0ABP0IV79</accession>
<evidence type="ECO:0000256" key="1">
    <source>
        <dbReference type="SAM" id="MobiDB-lite"/>
    </source>
</evidence>
<name>A0ABP0IV79_9DINO</name>
<sequence>MVVDVPEEVQWALARPLPHPCPRKLHHPGEGCGCARRLDLLVPHGHSRMADRGSVHSARLQNLRWRLTSPALRRRFPSSEKVRNSLPLCLRALAVDHKGDAACKTLRPLSPDRKLRRSVMSGAKRVSSPDCCYATPQREESPEVIDFDPPSTSKAPRPPRVTFNEELNSVVPVIAAREKGNLKPVQTDGSVDITGRTEMLARKNLRAMSENHRVILKRCEKCFDFLQSLSSLWSLKRVCDSKLQLPLQLH</sequence>
<evidence type="ECO:0000313" key="2">
    <source>
        <dbReference type="EMBL" id="CAK9005979.1"/>
    </source>
</evidence>
<reference evidence="2 3" key="1">
    <citation type="submission" date="2024-02" db="EMBL/GenBank/DDBJ databases">
        <authorList>
            <person name="Chen Y."/>
            <person name="Shah S."/>
            <person name="Dougan E. K."/>
            <person name="Thang M."/>
            <person name="Chan C."/>
        </authorList>
    </citation>
    <scope>NUCLEOTIDE SEQUENCE [LARGE SCALE GENOMIC DNA]</scope>
</reference>
<evidence type="ECO:0000313" key="3">
    <source>
        <dbReference type="Proteomes" id="UP001642464"/>
    </source>
</evidence>
<keyword evidence="3" id="KW-1185">Reference proteome</keyword>
<feature type="region of interest" description="Disordered" evidence="1">
    <location>
        <begin position="141"/>
        <end position="160"/>
    </location>
</feature>
<organism evidence="2 3">
    <name type="scientific">Durusdinium trenchii</name>
    <dbReference type="NCBI Taxonomy" id="1381693"/>
    <lineage>
        <taxon>Eukaryota</taxon>
        <taxon>Sar</taxon>
        <taxon>Alveolata</taxon>
        <taxon>Dinophyceae</taxon>
        <taxon>Suessiales</taxon>
        <taxon>Symbiodiniaceae</taxon>
        <taxon>Durusdinium</taxon>
    </lineage>
</organism>
<proteinExistence type="predicted"/>
<dbReference type="Proteomes" id="UP001642464">
    <property type="component" value="Unassembled WGS sequence"/>
</dbReference>